<dbReference type="InterPro" id="IPR033121">
    <property type="entry name" value="PEPTIDASE_A1"/>
</dbReference>
<dbReference type="RefSeq" id="XP_002783853.1">
    <property type="nucleotide sequence ID" value="XM_002783807.1"/>
</dbReference>
<sequence length="359" mass="40084">MPVKDGFVTVNVGGQSMKLLLDTGGFDLTVIDGGWYENQYGKGACAKSESGCYFCPAEAPCDFDNDPSTLVTILEDGRAIRTITRSATVALNGKVIRDFPFKVSVPESWNKTEPFHGFFGIADTPPKVAFESALKFLVRHYIVGRQSYTLRTNVQQSTQFITGELTLGDKVEKNKDSKYMFAEWHTDPDHHYAFPTISLSTTVLQNEPQSVGKSKGLRLGHSKPRLMSLVTGANGIYLPYKSILDRIETKIRRTMKKKLGYSEDKIGKMCYLGGDGFIHVKKEAYDSLPVLNLQLEGGKESKQIRIHPKHYTGDTGGEDVIIYINHFGKDQNMLGTPFFRAYTVHVDYTDNTIALLENP</sequence>
<evidence type="ECO:0000313" key="3">
    <source>
        <dbReference type="Proteomes" id="UP000007800"/>
    </source>
</evidence>
<organism evidence="3">
    <name type="scientific">Perkinsus marinus (strain ATCC 50983 / TXsc)</name>
    <dbReference type="NCBI Taxonomy" id="423536"/>
    <lineage>
        <taxon>Eukaryota</taxon>
        <taxon>Sar</taxon>
        <taxon>Alveolata</taxon>
        <taxon>Perkinsozoa</taxon>
        <taxon>Perkinsea</taxon>
        <taxon>Perkinsida</taxon>
        <taxon>Perkinsidae</taxon>
        <taxon>Perkinsus</taxon>
    </lineage>
</organism>
<evidence type="ECO:0000259" key="1">
    <source>
        <dbReference type="PROSITE" id="PS51767"/>
    </source>
</evidence>
<reference evidence="2 3" key="1">
    <citation type="submission" date="2008-07" db="EMBL/GenBank/DDBJ databases">
        <authorList>
            <person name="El-Sayed N."/>
            <person name="Caler E."/>
            <person name="Inman J."/>
            <person name="Amedeo P."/>
            <person name="Hass B."/>
            <person name="Wortman J."/>
        </authorList>
    </citation>
    <scope>NUCLEOTIDE SEQUENCE [LARGE SCALE GENOMIC DNA]</scope>
    <source>
        <strain evidence="3">ATCC 50983 / TXsc</strain>
    </source>
</reference>
<dbReference type="SUPFAM" id="SSF50630">
    <property type="entry name" value="Acid proteases"/>
    <property type="match status" value="1"/>
</dbReference>
<dbReference type="GeneID" id="9046478"/>
<dbReference type="OrthoDB" id="416760at2759"/>
<gene>
    <name evidence="2" type="ORF">Pmar_PMAR025662</name>
</gene>
<dbReference type="InterPro" id="IPR021109">
    <property type="entry name" value="Peptidase_aspartic_dom_sf"/>
</dbReference>
<dbReference type="EMBL" id="GG673310">
    <property type="protein sequence ID" value="EER15649.1"/>
    <property type="molecule type" value="Genomic_DNA"/>
</dbReference>
<dbReference type="Proteomes" id="UP000007800">
    <property type="component" value="Unassembled WGS sequence"/>
</dbReference>
<proteinExistence type="predicted"/>
<name>C5KIN4_PERM5</name>
<keyword evidence="3" id="KW-1185">Reference proteome</keyword>
<dbReference type="OMA" id="AKSESGC"/>
<dbReference type="Gene3D" id="2.40.70.10">
    <property type="entry name" value="Acid Proteases"/>
    <property type="match status" value="2"/>
</dbReference>
<feature type="domain" description="Peptidase A1" evidence="1">
    <location>
        <begin position="6"/>
        <end position="356"/>
    </location>
</feature>
<dbReference type="AlphaFoldDB" id="C5KIN4"/>
<accession>C5KIN4</accession>
<protein>
    <recommendedName>
        <fullName evidence="1">Peptidase A1 domain-containing protein</fullName>
    </recommendedName>
</protein>
<dbReference type="PROSITE" id="PS51767">
    <property type="entry name" value="PEPTIDASE_A1"/>
    <property type="match status" value="1"/>
</dbReference>
<evidence type="ECO:0000313" key="2">
    <source>
        <dbReference type="EMBL" id="EER15649.1"/>
    </source>
</evidence>
<dbReference type="InParanoid" id="C5KIN4"/>